<feature type="non-terminal residue" evidence="4">
    <location>
        <position position="1"/>
    </location>
</feature>
<keyword evidence="2" id="KW-0722">Serine protease inhibitor</keyword>
<dbReference type="Proteomes" id="UP001258017">
    <property type="component" value="Unassembled WGS sequence"/>
</dbReference>
<reference evidence="4" key="2">
    <citation type="journal article" date="2023" name="Commun. Biol.">
        <title>Intrasexual cuticular hydrocarbon dimorphism in a wasp sheds light on hydrocarbon biosynthesis genes in Hymenoptera.</title>
        <authorList>
            <person name="Moris V.C."/>
            <person name="Podsiadlowski L."/>
            <person name="Martin S."/>
            <person name="Oeyen J.P."/>
            <person name="Donath A."/>
            <person name="Petersen M."/>
            <person name="Wilbrandt J."/>
            <person name="Misof B."/>
            <person name="Liedtke D."/>
            <person name="Thamm M."/>
            <person name="Scheiner R."/>
            <person name="Schmitt T."/>
            <person name="Niehuis O."/>
        </authorList>
    </citation>
    <scope>NUCLEOTIDE SEQUENCE</scope>
    <source>
        <strain evidence="4">GBR_01_08_01A</strain>
    </source>
</reference>
<dbReference type="AlphaFoldDB" id="A0AAD9REE6"/>
<dbReference type="GO" id="GO:0004867">
    <property type="term" value="F:serine-type endopeptidase inhibitor activity"/>
    <property type="evidence" value="ECO:0007669"/>
    <property type="project" value="UniProtKB-KW"/>
</dbReference>
<sequence>VIYNNNLAVASPRDNIVFSPLNIAGTLAVVHLGSAGITFDEVSRILGLAGGVDISTHSELVHQMFGLLMSVVHHKVVESSRTINIASAIFLQVNYFFLFVM</sequence>
<proteinExistence type="predicted"/>
<evidence type="ECO:0000256" key="2">
    <source>
        <dbReference type="ARBA" id="ARBA00022900"/>
    </source>
</evidence>
<reference evidence="4" key="1">
    <citation type="submission" date="2021-08" db="EMBL/GenBank/DDBJ databases">
        <authorList>
            <person name="Misof B."/>
            <person name="Oliver O."/>
            <person name="Podsiadlowski L."/>
            <person name="Donath A."/>
            <person name="Peters R."/>
            <person name="Mayer C."/>
            <person name="Rust J."/>
            <person name="Gunkel S."/>
            <person name="Lesny P."/>
            <person name="Martin S."/>
            <person name="Oeyen J.P."/>
            <person name="Petersen M."/>
            <person name="Panagiotis P."/>
            <person name="Wilbrandt J."/>
            <person name="Tanja T."/>
        </authorList>
    </citation>
    <scope>NUCLEOTIDE SEQUENCE</scope>
    <source>
        <strain evidence="4">GBR_01_08_01A</strain>
        <tissue evidence="4">Thorax + abdomen</tissue>
    </source>
</reference>
<evidence type="ECO:0000259" key="3">
    <source>
        <dbReference type="Pfam" id="PF00079"/>
    </source>
</evidence>
<dbReference type="InterPro" id="IPR042178">
    <property type="entry name" value="Serpin_sf_1"/>
</dbReference>
<dbReference type="InterPro" id="IPR023796">
    <property type="entry name" value="Serpin_dom"/>
</dbReference>
<accession>A0AAD9REE6</accession>
<organism evidence="4 5">
    <name type="scientific">Odynerus spinipes</name>
    <dbReference type="NCBI Taxonomy" id="1348599"/>
    <lineage>
        <taxon>Eukaryota</taxon>
        <taxon>Metazoa</taxon>
        <taxon>Ecdysozoa</taxon>
        <taxon>Arthropoda</taxon>
        <taxon>Hexapoda</taxon>
        <taxon>Insecta</taxon>
        <taxon>Pterygota</taxon>
        <taxon>Neoptera</taxon>
        <taxon>Endopterygota</taxon>
        <taxon>Hymenoptera</taxon>
        <taxon>Apocrita</taxon>
        <taxon>Aculeata</taxon>
        <taxon>Vespoidea</taxon>
        <taxon>Vespidae</taxon>
        <taxon>Eumeninae</taxon>
        <taxon>Odynerus</taxon>
    </lineage>
</organism>
<evidence type="ECO:0000313" key="5">
    <source>
        <dbReference type="Proteomes" id="UP001258017"/>
    </source>
</evidence>
<evidence type="ECO:0000256" key="1">
    <source>
        <dbReference type="ARBA" id="ARBA00022690"/>
    </source>
</evidence>
<evidence type="ECO:0000313" key="4">
    <source>
        <dbReference type="EMBL" id="KAK2577778.1"/>
    </source>
</evidence>
<dbReference type="InterPro" id="IPR036186">
    <property type="entry name" value="Serpin_sf"/>
</dbReference>
<keyword evidence="1" id="KW-0646">Protease inhibitor</keyword>
<dbReference type="Gene3D" id="3.30.497.10">
    <property type="entry name" value="Antithrombin, subunit I, domain 2"/>
    <property type="match status" value="1"/>
</dbReference>
<dbReference type="SUPFAM" id="SSF56574">
    <property type="entry name" value="Serpins"/>
    <property type="match status" value="1"/>
</dbReference>
<protein>
    <recommendedName>
        <fullName evidence="3">Serpin domain-containing protein</fullName>
    </recommendedName>
</protein>
<name>A0AAD9REE6_9HYME</name>
<comment type="caution">
    <text evidence="4">The sequence shown here is derived from an EMBL/GenBank/DDBJ whole genome shotgun (WGS) entry which is preliminary data.</text>
</comment>
<feature type="domain" description="Serpin" evidence="3">
    <location>
        <begin position="6"/>
        <end position="95"/>
    </location>
</feature>
<dbReference type="Pfam" id="PF00079">
    <property type="entry name" value="Serpin"/>
    <property type="match status" value="1"/>
</dbReference>
<keyword evidence="5" id="KW-1185">Reference proteome</keyword>
<gene>
    <name evidence="4" type="ORF">KPH14_000736</name>
</gene>
<dbReference type="EMBL" id="JAIFRP010001276">
    <property type="protein sequence ID" value="KAK2577778.1"/>
    <property type="molecule type" value="Genomic_DNA"/>
</dbReference>